<name>A0A6C0KMI8_9ZZZZ</name>
<organism evidence="1">
    <name type="scientific">viral metagenome</name>
    <dbReference type="NCBI Taxonomy" id="1070528"/>
    <lineage>
        <taxon>unclassified sequences</taxon>
        <taxon>metagenomes</taxon>
        <taxon>organismal metagenomes</taxon>
    </lineage>
</organism>
<sequence>MISIKDNRKVFKTATFSNYKKNEVCKQLTLSIYYSKHEEAFFWTCELLCSNMLIELWNVYFTLMSKFIHSYNPKLPLFIYKKYESFKQLSESYGDDLKLRNDMNSRLLFGSITLVLCESQKYTILDDLTYKFDFKIENLYENLKAPNVEYINYIWLPNDPKEYIVPFNELIYHLRETKQKTDIHFWINWIIQYDTLCRKKKKIILCYPRHIYTCKNEKLSNNIIWIIWDILIKCSKECSNPILNEIIIIISKLFSTRYSISCNKNRIHMIYHCIELLLLHKTIDFKTDILKEKKTLSNLEENLNVIFDQIKKHEVSENIEVPQTKHEKKIDLYKNIYNNL</sequence>
<dbReference type="EMBL" id="MN740920">
    <property type="protein sequence ID" value="QHU17967.1"/>
    <property type="molecule type" value="Genomic_DNA"/>
</dbReference>
<accession>A0A6C0KMI8</accession>
<protein>
    <submittedName>
        <fullName evidence="1">Uncharacterized protein</fullName>
    </submittedName>
</protein>
<evidence type="ECO:0000313" key="1">
    <source>
        <dbReference type="EMBL" id="QHU17967.1"/>
    </source>
</evidence>
<reference evidence="1" key="1">
    <citation type="journal article" date="2020" name="Nature">
        <title>Giant virus diversity and host interactions through global metagenomics.</title>
        <authorList>
            <person name="Schulz F."/>
            <person name="Roux S."/>
            <person name="Paez-Espino D."/>
            <person name="Jungbluth S."/>
            <person name="Walsh D.A."/>
            <person name="Denef V.J."/>
            <person name="McMahon K.D."/>
            <person name="Konstantinidis K.T."/>
            <person name="Eloe-Fadrosh E.A."/>
            <person name="Kyrpides N.C."/>
            <person name="Woyke T."/>
        </authorList>
    </citation>
    <scope>NUCLEOTIDE SEQUENCE</scope>
    <source>
        <strain evidence="1">GVMAG-S-3300012919-55</strain>
    </source>
</reference>
<proteinExistence type="predicted"/>
<dbReference type="AlphaFoldDB" id="A0A6C0KMI8"/>